<dbReference type="EMBL" id="VHSH01000002">
    <property type="protein sequence ID" value="TQV81632.1"/>
    <property type="molecule type" value="Genomic_DNA"/>
</dbReference>
<dbReference type="PROSITE" id="PS00356">
    <property type="entry name" value="HTH_LACI_1"/>
    <property type="match status" value="1"/>
</dbReference>
<dbReference type="SUPFAM" id="SSF47413">
    <property type="entry name" value="lambda repressor-like DNA-binding domains"/>
    <property type="match status" value="1"/>
</dbReference>
<keyword evidence="3" id="KW-0804">Transcription</keyword>
<dbReference type="RefSeq" id="WP_142895263.1">
    <property type="nucleotide sequence ID" value="NZ_ML660053.1"/>
</dbReference>
<dbReference type="InterPro" id="IPR028082">
    <property type="entry name" value="Peripla_BP_I"/>
</dbReference>
<sequence>MRSKPTLVEVAALAGVSKMTASRALRGAADVSEKNVEKVLRASEEIGYVTNHLATSLSSRTTNLIGVIVPSLSNVVFAEVLAGISDSIQESGKQPVFGVSNYDSEVEKGIIRDMLSWRPAGIIVTGLEQTDQSKKLLEGAGIPVAQIMDVDGDLIDINVGLSHIDAGRDMARALINRGRSRFAYIGSALDKDIRARKRMKGFQEELSDAGLELITMRTDAGFSSLALGRQLTDEILASGCEIDCIYYSNDDLAAGGLFAAMAAGLEVPRQLLIAGFNGLEFLEGLPVRLATTRSPRRKIGSEVTRVLLEAMKRSLTPDERRLIFRPEIDLGDAAH</sequence>
<dbReference type="Pfam" id="PF00532">
    <property type="entry name" value="Peripla_BP_1"/>
    <property type="match status" value="1"/>
</dbReference>
<organism evidence="5 6">
    <name type="scientific">Denitrobaculum tricleocarpae</name>
    <dbReference type="NCBI Taxonomy" id="2591009"/>
    <lineage>
        <taxon>Bacteria</taxon>
        <taxon>Pseudomonadati</taxon>
        <taxon>Pseudomonadota</taxon>
        <taxon>Alphaproteobacteria</taxon>
        <taxon>Rhodospirillales</taxon>
        <taxon>Rhodospirillaceae</taxon>
        <taxon>Denitrobaculum</taxon>
    </lineage>
</organism>
<dbReference type="CDD" id="cd01575">
    <property type="entry name" value="PBP1_GntR"/>
    <property type="match status" value="1"/>
</dbReference>
<dbReference type="Gene3D" id="3.40.50.2300">
    <property type="match status" value="2"/>
</dbReference>
<proteinExistence type="predicted"/>
<dbReference type="SUPFAM" id="SSF53822">
    <property type="entry name" value="Periplasmic binding protein-like I"/>
    <property type="match status" value="1"/>
</dbReference>
<keyword evidence="2 5" id="KW-0238">DNA-binding</keyword>
<dbReference type="InterPro" id="IPR001761">
    <property type="entry name" value="Peripla_BP/Lac1_sug-bd_dom"/>
</dbReference>
<evidence type="ECO:0000313" key="6">
    <source>
        <dbReference type="Proteomes" id="UP000315252"/>
    </source>
</evidence>
<keyword evidence="1" id="KW-0805">Transcription regulation</keyword>
<dbReference type="OrthoDB" id="7170131at2"/>
<evidence type="ECO:0000256" key="1">
    <source>
        <dbReference type="ARBA" id="ARBA00023015"/>
    </source>
</evidence>
<feature type="domain" description="HTH lacI-type" evidence="4">
    <location>
        <begin position="5"/>
        <end position="59"/>
    </location>
</feature>
<accession>A0A545TWP6</accession>
<keyword evidence="6" id="KW-1185">Reference proteome</keyword>
<evidence type="ECO:0000256" key="2">
    <source>
        <dbReference type="ARBA" id="ARBA00023125"/>
    </source>
</evidence>
<dbReference type="GO" id="GO:0003700">
    <property type="term" value="F:DNA-binding transcription factor activity"/>
    <property type="evidence" value="ECO:0007669"/>
    <property type="project" value="TreeGrafter"/>
</dbReference>
<dbReference type="PANTHER" id="PTHR30146">
    <property type="entry name" value="LACI-RELATED TRANSCRIPTIONAL REPRESSOR"/>
    <property type="match status" value="1"/>
</dbReference>
<dbReference type="InterPro" id="IPR000843">
    <property type="entry name" value="HTH_LacI"/>
</dbReference>
<dbReference type="InterPro" id="IPR010982">
    <property type="entry name" value="Lambda_DNA-bd_dom_sf"/>
</dbReference>
<dbReference type="SMART" id="SM00354">
    <property type="entry name" value="HTH_LACI"/>
    <property type="match status" value="1"/>
</dbReference>
<comment type="caution">
    <text evidence="5">The sequence shown here is derived from an EMBL/GenBank/DDBJ whole genome shotgun (WGS) entry which is preliminary data.</text>
</comment>
<evidence type="ECO:0000256" key="3">
    <source>
        <dbReference type="ARBA" id="ARBA00023163"/>
    </source>
</evidence>
<dbReference type="Gene3D" id="1.10.260.40">
    <property type="entry name" value="lambda repressor-like DNA-binding domains"/>
    <property type="match status" value="1"/>
</dbReference>
<evidence type="ECO:0000259" key="4">
    <source>
        <dbReference type="PROSITE" id="PS50932"/>
    </source>
</evidence>
<dbReference type="CDD" id="cd01392">
    <property type="entry name" value="HTH_LacI"/>
    <property type="match status" value="1"/>
</dbReference>
<dbReference type="AlphaFoldDB" id="A0A545TWP6"/>
<dbReference type="PANTHER" id="PTHR30146:SF33">
    <property type="entry name" value="TRANSCRIPTIONAL REGULATOR"/>
    <property type="match status" value="1"/>
</dbReference>
<dbReference type="Proteomes" id="UP000315252">
    <property type="component" value="Unassembled WGS sequence"/>
</dbReference>
<evidence type="ECO:0000313" key="5">
    <source>
        <dbReference type="EMBL" id="TQV81632.1"/>
    </source>
</evidence>
<protein>
    <submittedName>
        <fullName evidence="5">LacI family DNA-binding transcriptional regulator</fullName>
    </submittedName>
</protein>
<dbReference type="GO" id="GO:0000976">
    <property type="term" value="F:transcription cis-regulatory region binding"/>
    <property type="evidence" value="ECO:0007669"/>
    <property type="project" value="TreeGrafter"/>
</dbReference>
<dbReference type="Pfam" id="PF00356">
    <property type="entry name" value="LacI"/>
    <property type="match status" value="1"/>
</dbReference>
<dbReference type="PROSITE" id="PS50932">
    <property type="entry name" value="HTH_LACI_2"/>
    <property type="match status" value="1"/>
</dbReference>
<reference evidence="5 6" key="1">
    <citation type="submission" date="2019-06" db="EMBL/GenBank/DDBJ databases">
        <title>Whole genome sequence for Rhodospirillaceae sp. R148.</title>
        <authorList>
            <person name="Wang G."/>
        </authorList>
    </citation>
    <scope>NUCLEOTIDE SEQUENCE [LARGE SCALE GENOMIC DNA]</scope>
    <source>
        <strain evidence="5 6">R148</strain>
    </source>
</reference>
<name>A0A545TWP6_9PROT</name>
<gene>
    <name evidence="5" type="ORF">FKG95_05105</name>
</gene>